<dbReference type="EMBL" id="BFEA01000070">
    <property type="protein sequence ID" value="GBG66213.1"/>
    <property type="molecule type" value="Genomic_DNA"/>
</dbReference>
<dbReference type="PANTHER" id="PTHR16110">
    <property type="entry name" value="TBC1 DOMAIN FAMILY MEMBER 19"/>
    <property type="match status" value="1"/>
</dbReference>
<feature type="domain" description="Rab-GAP TBC" evidence="2">
    <location>
        <begin position="434"/>
        <end position="778"/>
    </location>
</feature>
<feature type="region of interest" description="Disordered" evidence="1">
    <location>
        <begin position="209"/>
        <end position="236"/>
    </location>
</feature>
<dbReference type="OrthoDB" id="10249775at2759"/>
<evidence type="ECO:0000313" key="3">
    <source>
        <dbReference type="EMBL" id="GBG66213.1"/>
    </source>
</evidence>
<protein>
    <recommendedName>
        <fullName evidence="2">Rab-GAP TBC domain-containing protein</fullName>
    </recommendedName>
</protein>
<dbReference type="InterPro" id="IPR035969">
    <property type="entry name" value="Rab-GAP_TBC_sf"/>
</dbReference>
<name>A0A388K8F6_CHABU</name>
<gene>
    <name evidence="3" type="ORF">CBR_g57092</name>
</gene>
<dbReference type="Pfam" id="PF00566">
    <property type="entry name" value="RabGAP-TBC"/>
    <property type="match status" value="1"/>
</dbReference>
<evidence type="ECO:0000256" key="1">
    <source>
        <dbReference type="SAM" id="MobiDB-lite"/>
    </source>
</evidence>
<feature type="compositionally biased region" description="Gly residues" evidence="1">
    <location>
        <begin position="475"/>
        <end position="488"/>
    </location>
</feature>
<keyword evidence="4" id="KW-1185">Reference proteome</keyword>
<dbReference type="Proteomes" id="UP000265515">
    <property type="component" value="Unassembled WGS sequence"/>
</dbReference>
<dbReference type="InterPro" id="IPR042507">
    <property type="entry name" value="TBC1D19"/>
</dbReference>
<comment type="caution">
    <text evidence="3">The sequence shown here is derived from an EMBL/GenBank/DDBJ whole genome shotgun (WGS) entry which is preliminary data.</text>
</comment>
<feature type="compositionally biased region" description="Pro residues" evidence="1">
    <location>
        <begin position="227"/>
        <end position="236"/>
    </location>
</feature>
<dbReference type="Gramene" id="GBG66213">
    <property type="protein sequence ID" value="GBG66213"/>
    <property type="gene ID" value="CBR_g57092"/>
</dbReference>
<feature type="compositionally biased region" description="Low complexity" evidence="1">
    <location>
        <begin position="339"/>
        <end position="348"/>
    </location>
</feature>
<dbReference type="SUPFAM" id="SSF47923">
    <property type="entry name" value="Ypt/Rab-GAP domain of gyp1p"/>
    <property type="match status" value="1"/>
</dbReference>
<organism evidence="3 4">
    <name type="scientific">Chara braunii</name>
    <name type="common">Braun's stonewort</name>
    <dbReference type="NCBI Taxonomy" id="69332"/>
    <lineage>
        <taxon>Eukaryota</taxon>
        <taxon>Viridiplantae</taxon>
        <taxon>Streptophyta</taxon>
        <taxon>Charophyceae</taxon>
        <taxon>Charales</taxon>
        <taxon>Characeae</taxon>
        <taxon>Chara</taxon>
    </lineage>
</organism>
<sequence>MSDGPGAEQLPPVEFSTSTLLVDGEARSSAAEVEDQRSEEVLTKRVWDSARQSAVERVLRALEDDVELKRAKETVLLELINPRYRAQEMPKVVRQLLQGLGFAPRLKNCAFRAYDQMKLLEEREESYRMGYTWTDPRSQGGARFGAMEAASNRNSTLGCRCRQPLTESNGESQRGGVVDNAACVGGLGCLSNRVVGETGGCEWRLGEGRARGGGGGGRGGVVFSSPSPVPPPPPPPPRPLAHIDQAIASSYDPVPAIAHARRQWHSRVKRRILRLSAETKIRLIGSVRPPPPDADSSRPSDRLARAQSLVDEGEYVAVYNAVDLYNAMVCIRDPQEQASSSSSSSPPSTCRPERREKKAKKFASGSGVVRVTLRYDIPKIKDLRRKFRELALEHRQIGVDDALHPWFRERRMELGEAEVASGSVARCRIFARQGVPASLRARTWCVALGMEDLPSSSSSSKAGGRTVSTAERGEGGAGGGGGGWGGGTREALEEEFERLCGHVERQGMLTDTFAGVDVHDIADDARYFVFEDALRVVMLAMTRDKFLSDICAIAPHPSIYFDEEEGARVPARPAVRRAGVAADMKGGTFSSSFGGPFGAQRMYRGSSNRDGVVGQDEEYGKDGTLGREVDVREVSSRSRRRLPPGVGKFLGSGGGDPVTGRTRYPPSGVIPFSGLVLYAAPVCYLFVSKSEIYFCTRALYARHFCKLHVISSQAGSLLPLCQLFESLLYDIHPDLVMHLLDLDCPPLSVAFPWIVHAFVGLLEVEQVLLLWDRIIGFDSLIPIPLTAVAIFSFRYGDVMDAESEEEVRAVFEDFSELLTRGEERSTNNIGNIRRRTTSAISACGGDDKLSNAAIGYSMKQS</sequence>
<dbReference type="PANTHER" id="PTHR16110:SF1">
    <property type="entry name" value="TBC1 DOMAIN FAMILY MEMBER 19"/>
    <property type="match status" value="1"/>
</dbReference>
<evidence type="ECO:0000259" key="2">
    <source>
        <dbReference type="PROSITE" id="PS50086"/>
    </source>
</evidence>
<reference evidence="3 4" key="1">
    <citation type="journal article" date="2018" name="Cell">
        <title>The Chara Genome: Secondary Complexity and Implications for Plant Terrestrialization.</title>
        <authorList>
            <person name="Nishiyama T."/>
            <person name="Sakayama H."/>
            <person name="Vries J.D."/>
            <person name="Buschmann H."/>
            <person name="Saint-Marcoux D."/>
            <person name="Ullrich K.K."/>
            <person name="Haas F.B."/>
            <person name="Vanderstraeten L."/>
            <person name="Becker D."/>
            <person name="Lang D."/>
            <person name="Vosolsobe S."/>
            <person name="Rombauts S."/>
            <person name="Wilhelmsson P.K.I."/>
            <person name="Janitza P."/>
            <person name="Kern R."/>
            <person name="Heyl A."/>
            <person name="Rumpler F."/>
            <person name="Villalobos L.I.A.C."/>
            <person name="Clay J.M."/>
            <person name="Skokan R."/>
            <person name="Toyoda A."/>
            <person name="Suzuki Y."/>
            <person name="Kagoshima H."/>
            <person name="Schijlen E."/>
            <person name="Tajeshwar N."/>
            <person name="Catarino B."/>
            <person name="Hetherington A.J."/>
            <person name="Saltykova A."/>
            <person name="Bonnot C."/>
            <person name="Breuninger H."/>
            <person name="Symeonidi A."/>
            <person name="Radhakrishnan G.V."/>
            <person name="Van Nieuwerburgh F."/>
            <person name="Deforce D."/>
            <person name="Chang C."/>
            <person name="Karol K.G."/>
            <person name="Hedrich R."/>
            <person name="Ulvskov P."/>
            <person name="Glockner G."/>
            <person name="Delwiche C.F."/>
            <person name="Petrasek J."/>
            <person name="Van de Peer Y."/>
            <person name="Friml J."/>
            <person name="Beilby M."/>
            <person name="Dolan L."/>
            <person name="Kohara Y."/>
            <person name="Sugano S."/>
            <person name="Fujiyama A."/>
            <person name="Delaux P.-M."/>
            <person name="Quint M."/>
            <person name="TheiBen G."/>
            <person name="Hagemann M."/>
            <person name="Harholt J."/>
            <person name="Dunand C."/>
            <person name="Zachgo S."/>
            <person name="Langdale J."/>
            <person name="Maumus F."/>
            <person name="Straeten D.V.D."/>
            <person name="Gould S.B."/>
            <person name="Rensing S.A."/>
        </authorList>
    </citation>
    <scope>NUCLEOTIDE SEQUENCE [LARGE SCALE GENOMIC DNA]</scope>
    <source>
        <strain evidence="3 4">S276</strain>
    </source>
</reference>
<dbReference type="Gene3D" id="1.10.472.80">
    <property type="entry name" value="Ypt/Rab-GAP domain of gyp1p, domain 3"/>
    <property type="match status" value="1"/>
</dbReference>
<feature type="region of interest" description="Disordered" evidence="1">
    <location>
        <begin position="453"/>
        <end position="488"/>
    </location>
</feature>
<feature type="compositionally biased region" description="Gly residues" evidence="1">
    <location>
        <begin position="211"/>
        <end position="220"/>
    </location>
</feature>
<evidence type="ECO:0000313" key="4">
    <source>
        <dbReference type="Proteomes" id="UP000265515"/>
    </source>
</evidence>
<accession>A0A388K8F6</accession>
<feature type="region of interest" description="Disordered" evidence="1">
    <location>
        <begin position="335"/>
        <end position="361"/>
    </location>
</feature>
<dbReference type="AlphaFoldDB" id="A0A388K8F6"/>
<dbReference type="PROSITE" id="PS50086">
    <property type="entry name" value="TBC_RABGAP"/>
    <property type="match status" value="1"/>
</dbReference>
<proteinExistence type="predicted"/>
<dbReference type="InterPro" id="IPR000195">
    <property type="entry name" value="Rab-GAP-TBC_dom"/>
</dbReference>